<evidence type="ECO:0000313" key="8">
    <source>
        <dbReference type="Proteomes" id="UP001257914"/>
    </source>
</evidence>
<evidence type="ECO:0000256" key="3">
    <source>
        <dbReference type="ARBA" id="ARBA00022989"/>
    </source>
</evidence>
<dbReference type="EMBL" id="JAWCUA010000003">
    <property type="protein sequence ID" value="MDU0112527.1"/>
    <property type="molecule type" value="Genomic_DNA"/>
</dbReference>
<evidence type="ECO:0000256" key="2">
    <source>
        <dbReference type="ARBA" id="ARBA00022692"/>
    </source>
</evidence>
<gene>
    <name evidence="7" type="ORF">RT723_05820</name>
</gene>
<comment type="caution">
    <text evidence="7">The sequence shown here is derived from an EMBL/GenBank/DDBJ whole genome shotgun (WGS) entry which is preliminary data.</text>
</comment>
<name>A0ABU3QZ81_9GAMM</name>
<keyword evidence="4 5" id="KW-0472">Membrane</keyword>
<dbReference type="RefSeq" id="WP_315946241.1">
    <property type="nucleotide sequence ID" value="NZ_JAWCUA010000003.1"/>
</dbReference>
<evidence type="ECO:0000256" key="4">
    <source>
        <dbReference type="ARBA" id="ARBA00023136"/>
    </source>
</evidence>
<dbReference type="Pfam" id="PF07219">
    <property type="entry name" value="HemY_N"/>
    <property type="match status" value="1"/>
</dbReference>
<evidence type="ECO:0000256" key="5">
    <source>
        <dbReference type="SAM" id="Phobius"/>
    </source>
</evidence>
<comment type="subcellular location">
    <subcellularLocation>
        <location evidence="1">Membrane</location>
    </subcellularLocation>
</comment>
<keyword evidence="8" id="KW-1185">Reference proteome</keyword>
<dbReference type="Proteomes" id="UP001257914">
    <property type="component" value="Unassembled WGS sequence"/>
</dbReference>
<dbReference type="InterPro" id="IPR010817">
    <property type="entry name" value="HemY_N"/>
</dbReference>
<evidence type="ECO:0000256" key="1">
    <source>
        <dbReference type="ARBA" id="ARBA00004370"/>
    </source>
</evidence>
<evidence type="ECO:0000259" key="6">
    <source>
        <dbReference type="Pfam" id="PF07219"/>
    </source>
</evidence>
<feature type="transmembrane region" description="Helical" evidence="5">
    <location>
        <begin position="45"/>
        <end position="73"/>
    </location>
</feature>
<proteinExistence type="predicted"/>
<dbReference type="InterPro" id="IPR011990">
    <property type="entry name" value="TPR-like_helical_dom_sf"/>
</dbReference>
<reference evidence="7 8" key="1">
    <citation type="submission" date="2023-10" db="EMBL/GenBank/DDBJ databases">
        <title>Psychrosphaera aquimaarina strain SW33 isolated from seawater.</title>
        <authorList>
            <person name="Bayburt H."/>
            <person name="Kim J.M."/>
            <person name="Choi B.J."/>
            <person name="Jeon C.O."/>
        </authorList>
    </citation>
    <scope>NUCLEOTIDE SEQUENCE [LARGE SCALE GENOMIC DNA]</scope>
    <source>
        <strain evidence="7 8">KCTC 52743</strain>
    </source>
</reference>
<keyword evidence="2 5" id="KW-0812">Transmembrane</keyword>
<feature type="transmembrane region" description="Helical" evidence="5">
    <location>
        <begin position="7"/>
        <end position="25"/>
    </location>
</feature>
<protein>
    <submittedName>
        <fullName evidence="7">Heme biosynthesis HemY N-terminal domain-containing protein</fullName>
    </submittedName>
</protein>
<keyword evidence="3 5" id="KW-1133">Transmembrane helix</keyword>
<dbReference type="SUPFAM" id="SSF48452">
    <property type="entry name" value="TPR-like"/>
    <property type="match status" value="1"/>
</dbReference>
<feature type="domain" description="HemY N-terminal" evidence="6">
    <location>
        <begin position="29"/>
        <end position="133"/>
    </location>
</feature>
<accession>A0ABU3QZ81</accession>
<evidence type="ECO:0000313" key="7">
    <source>
        <dbReference type="EMBL" id="MDU0112527.1"/>
    </source>
</evidence>
<sequence>MTKLVKGFLLLAIFGALVFIAPQLMGEQGYLLISLGNWTIEGSVVQFAILLIISSLVLYGLWLAIKYLILVFIMPTKWWQNRYAKTHANYFQTGVDYMALGQWKSAAEQFLKVKRISKKQTAAELALVCAARAYDPELSRNIVKNLESNFEQNDVNQQFSSLFILVQQQQFSEALLVLNKLNLPVLKQTIAFQQLWLVIQVNNHAWNDVNKYLPKIHKLALKQAEAAVEEWHQHLFDTFNFAFVGYIEQYSNNQLQQVWNNFSKANQQIHSVSEAYIAAIAAQGVSKQVETILCDSMNFNGYQWVLNNVRRCYQVTEKVHMDALFSQVQKHINKHKEDKILLTIFAYLAAGQKDPQLAKQALEQVIYSNKNNLDTRLYANVLADLGEVRHSVEVFQSMK</sequence>
<organism evidence="7 8">
    <name type="scientific">Psychrosphaera aquimarina</name>
    <dbReference type="NCBI Taxonomy" id="2044854"/>
    <lineage>
        <taxon>Bacteria</taxon>
        <taxon>Pseudomonadati</taxon>
        <taxon>Pseudomonadota</taxon>
        <taxon>Gammaproteobacteria</taxon>
        <taxon>Alteromonadales</taxon>
        <taxon>Pseudoalteromonadaceae</taxon>
        <taxon>Psychrosphaera</taxon>
    </lineage>
</organism>